<dbReference type="GO" id="GO:0005524">
    <property type="term" value="F:ATP binding"/>
    <property type="evidence" value="ECO:0007669"/>
    <property type="project" value="UniProtKB-UniRule"/>
</dbReference>
<evidence type="ECO:0000256" key="8">
    <source>
        <dbReference type="ARBA" id="ARBA00022679"/>
    </source>
</evidence>
<evidence type="ECO:0000256" key="13">
    <source>
        <dbReference type="ARBA" id="ARBA00032866"/>
    </source>
</evidence>
<dbReference type="NCBIfam" id="TIGR00554">
    <property type="entry name" value="panK_bact"/>
    <property type="match status" value="1"/>
</dbReference>
<protein>
    <recommendedName>
        <fullName evidence="6 14">Pantothenate kinase</fullName>
        <ecNumber evidence="5 14">2.7.1.33</ecNumber>
    </recommendedName>
    <alternativeName>
        <fullName evidence="13 14">Pantothenic acid kinase</fullName>
    </alternativeName>
</protein>
<comment type="similarity">
    <text evidence="4 14 15">Belongs to the prokaryotic pantothenate kinase family.</text>
</comment>
<organism evidence="17 18">
    <name type="scientific">Peribacillus loiseleuriae</name>
    <dbReference type="NCBI Taxonomy" id="1679170"/>
    <lineage>
        <taxon>Bacteria</taxon>
        <taxon>Bacillati</taxon>
        <taxon>Bacillota</taxon>
        <taxon>Bacilli</taxon>
        <taxon>Bacillales</taxon>
        <taxon>Bacillaceae</taxon>
        <taxon>Peribacillus</taxon>
    </lineage>
</organism>
<dbReference type="EC" id="2.7.1.33" evidence="5 14"/>
<evidence type="ECO:0000256" key="3">
    <source>
        <dbReference type="ARBA" id="ARBA00005225"/>
    </source>
</evidence>
<sequence length="316" mass="36021">MITTMNSYSPYMTFTKEEWARLRFNTPMTLTADELEELQGINENISMDEVTNIYVPLARLINLYATASQQLHSVTDTFFGKNTRKIPYIIGIAGSVAVGKSTTSRIIKALLSKWHNHPKVEIVTTDGFLFPNSVLEQKGLMQRKGFPESYDIRELIKFLAQLKSGAPTISAPVYSHLYYDVLPGQNEIIDQPDIVIVEGINVLQTPILQDQSLPSVFVSDFFDLSIYVDAVEEDLKEWYIDRFMKLKETAFHNPKSYFHRYASLSDGEACIVAADIWNRINKVNLLHNIEPTKTRADLILTKAATHDIRTIKLRKI</sequence>
<reference evidence="18" key="1">
    <citation type="submission" date="2015-07" db="EMBL/GenBank/DDBJ databases">
        <title>Genome sequencing project for genomic taxonomy and phylogenomics of Bacillus-like bacteria.</title>
        <authorList>
            <person name="Liu B."/>
            <person name="Wang J."/>
            <person name="Zhu Y."/>
            <person name="Liu G."/>
            <person name="Chen Q."/>
            <person name="Chen Z."/>
            <person name="Lan J."/>
            <person name="Che J."/>
            <person name="Ge C."/>
            <person name="Shi H."/>
            <person name="Pan Z."/>
            <person name="Liu X."/>
        </authorList>
    </citation>
    <scope>NUCLEOTIDE SEQUENCE [LARGE SCALE GENOMIC DNA]</scope>
    <source>
        <strain evidence="18">FJAT-27997</strain>
    </source>
</reference>
<dbReference type="Gene3D" id="3.40.50.300">
    <property type="entry name" value="P-loop containing nucleotide triphosphate hydrolases"/>
    <property type="match status" value="1"/>
</dbReference>
<comment type="caution">
    <text evidence="17">The sequence shown here is derived from an EMBL/GenBank/DDBJ whole genome shotgun (WGS) entry which is preliminary data.</text>
</comment>
<dbReference type="UniPathway" id="UPA00241">
    <property type="reaction ID" value="UER00352"/>
</dbReference>
<evidence type="ECO:0000256" key="9">
    <source>
        <dbReference type="ARBA" id="ARBA00022741"/>
    </source>
</evidence>
<dbReference type="InterPro" id="IPR006083">
    <property type="entry name" value="PRK/URK"/>
</dbReference>
<dbReference type="PIRSF" id="PIRSF000545">
    <property type="entry name" value="Pantothenate_kin"/>
    <property type="match status" value="1"/>
</dbReference>
<feature type="binding site" evidence="14">
    <location>
        <begin position="94"/>
        <end position="101"/>
    </location>
    <ligand>
        <name>ATP</name>
        <dbReference type="ChEBI" id="CHEBI:30616"/>
    </ligand>
</feature>
<evidence type="ECO:0000256" key="4">
    <source>
        <dbReference type="ARBA" id="ARBA00006087"/>
    </source>
</evidence>
<dbReference type="GO" id="GO:0015937">
    <property type="term" value="P:coenzyme A biosynthetic process"/>
    <property type="evidence" value="ECO:0007669"/>
    <property type="project" value="UniProtKB-UniRule"/>
</dbReference>
<evidence type="ECO:0000256" key="12">
    <source>
        <dbReference type="ARBA" id="ARBA00022993"/>
    </source>
</evidence>
<dbReference type="Proteomes" id="UP000037146">
    <property type="component" value="Unassembled WGS sequence"/>
</dbReference>
<dbReference type="PATRIC" id="fig|1679170.3.peg.4224"/>
<dbReference type="Pfam" id="PF00485">
    <property type="entry name" value="PRK"/>
    <property type="match status" value="1"/>
</dbReference>
<evidence type="ECO:0000259" key="16">
    <source>
        <dbReference type="Pfam" id="PF00485"/>
    </source>
</evidence>
<dbReference type="InterPro" id="IPR027417">
    <property type="entry name" value="P-loop_NTPase"/>
</dbReference>
<keyword evidence="7 14" id="KW-0963">Cytoplasm</keyword>
<evidence type="ECO:0000256" key="7">
    <source>
        <dbReference type="ARBA" id="ARBA00022490"/>
    </source>
</evidence>
<dbReference type="HAMAP" id="MF_00215">
    <property type="entry name" value="Pantothen_kinase_1"/>
    <property type="match status" value="1"/>
</dbReference>
<evidence type="ECO:0000256" key="10">
    <source>
        <dbReference type="ARBA" id="ARBA00022777"/>
    </source>
</evidence>
<dbReference type="SUPFAM" id="SSF52540">
    <property type="entry name" value="P-loop containing nucleoside triphosphate hydrolases"/>
    <property type="match status" value="1"/>
</dbReference>
<dbReference type="GO" id="GO:0005737">
    <property type="term" value="C:cytoplasm"/>
    <property type="evidence" value="ECO:0007669"/>
    <property type="project" value="UniProtKB-SubCell"/>
</dbReference>
<comment type="pathway">
    <text evidence="3 14 15">Cofactor biosynthesis; coenzyme A biosynthesis; CoA from (R)-pantothenate: step 1/5.</text>
</comment>
<evidence type="ECO:0000256" key="1">
    <source>
        <dbReference type="ARBA" id="ARBA00001206"/>
    </source>
</evidence>
<evidence type="ECO:0000256" key="11">
    <source>
        <dbReference type="ARBA" id="ARBA00022840"/>
    </source>
</evidence>
<evidence type="ECO:0000313" key="17">
    <source>
        <dbReference type="EMBL" id="KMY51315.1"/>
    </source>
</evidence>
<proteinExistence type="inferred from homology"/>
<keyword evidence="11 14" id="KW-0067">ATP-binding</keyword>
<gene>
    <name evidence="14" type="primary">coaA</name>
    <name evidence="17" type="ORF">AC625_18635</name>
</gene>
<feature type="domain" description="Phosphoribulokinase/uridine kinase" evidence="16">
    <location>
        <begin position="89"/>
        <end position="235"/>
    </location>
</feature>
<keyword evidence="10 14" id="KW-0418">Kinase</keyword>
<dbReference type="CDD" id="cd02025">
    <property type="entry name" value="PanK"/>
    <property type="match status" value="1"/>
</dbReference>
<keyword evidence="8 14" id="KW-0808">Transferase</keyword>
<name>A0A0K9GXG1_9BACI</name>
<accession>A0A0K9GXG1</accession>
<evidence type="ECO:0000256" key="14">
    <source>
        <dbReference type="HAMAP-Rule" id="MF_00215"/>
    </source>
</evidence>
<dbReference type="AlphaFoldDB" id="A0A0K9GXG1"/>
<evidence type="ECO:0000256" key="2">
    <source>
        <dbReference type="ARBA" id="ARBA00004496"/>
    </source>
</evidence>
<evidence type="ECO:0000256" key="5">
    <source>
        <dbReference type="ARBA" id="ARBA00012102"/>
    </source>
</evidence>
<keyword evidence="12 14" id="KW-0173">Coenzyme A biosynthesis</keyword>
<comment type="catalytic activity">
    <reaction evidence="1 14 15">
        <text>(R)-pantothenate + ATP = (R)-4'-phosphopantothenate + ADP + H(+)</text>
        <dbReference type="Rhea" id="RHEA:16373"/>
        <dbReference type="ChEBI" id="CHEBI:10986"/>
        <dbReference type="ChEBI" id="CHEBI:15378"/>
        <dbReference type="ChEBI" id="CHEBI:29032"/>
        <dbReference type="ChEBI" id="CHEBI:30616"/>
        <dbReference type="ChEBI" id="CHEBI:456216"/>
        <dbReference type="EC" id="2.7.1.33"/>
    </reaction>
</comment>
<dbReference type="EMBL" id="LFZW01000001">
    <property type="protein sequence ID" value="KMY51315.1"/>
    <property type="molecule type" value="Genomic_DNA"/>
</dbReference>
<comment type="subcellular location">
    <subcellularLocation>
        <location evidence="2 14 15">Cytoplasm</location>
    </subcellularLocation>
</comment>
<keyword evidence="9 14" id="KW-0547">Nucleotide-binding</keyword>
<evidence type="ECO:0000256" key="6">
    <source>
        <dbReference type="ARBA" id="ARBA00015080"/>
    </source>
</evidence>
<dbReference type="RefSeq" id="WP_049682661.1">
    <property type="nucleotide sequence ID" value="NZ_JBNNUY010000001.1"/>
</dbReference>
<evidence type="ECO:0000313" key="18">
    <source>
        <dbReference type="Proteomes" id="UP000037146"/>
    </source>
</evidence>
<dbReference type="OrthoDB" id="1550976at2"/>
<keyword evidence="18" id="KW-1185">Reference proteome</keyword>
<dbReference type="PANTHER" id="PTHR10285">
    <property type="entry name" value="URIDINE KINASE"/>
    <property type="match status" value="1"/>
</dbReference>
<evidence type="ECO:0000256" key="15">
    <source>
        <dbReference type="RuleBase" id="RU003530"/>
    </source>
</evidence>
<dbReference type="GO" id="GO:0004594">
    <property type="term" value="F:pantothenate kinase activity"/>
    <property type="evidence" value="ECO:0007669"/>
    <property type="project" value="UniProtKB-UniRule"/>
</dbReference>
<dbReference type="InterPro" id="IPR004566">
    <property type="entry name" value="PanK"/>
</dbReference>
<dbReference type="STRING" id="1679170.AC625_18635"/>